<dbReference type="Proteomes" id="UP001341820">
    <property type="component" value="Unassembled WGS sequence"/>
</dbReference>
<organism evidence="1 2">
    <name type="scientific">Shouchella miscanthi</name>
    <dbReference type="NCBI Taxonomy" id="2598861"/>
    <lineage>
        <taxon>Bacteria</taxon>
        <taxon>Bacillati</taxon>
        <taxon>Bacillota</taxon>
        <taxon>Bacilli</taxon>
        <taxon>Bacillales</taxon>
        <taxon>Bacillaceae</taxon>
        <taxon>Shouchella</taxon>
    </lineage>
</organism>
<keyword evidence="2" id="KW-1185">Reference proteome</keyword>
<comment type="caution">
    <text evidence="1">The sequence shown here is derived from an EMBL/GenBank/DDBJ whole genome shotgun (WGS) entry which is preliminary data.</text>
</comment>
<reference evidence="1 2" key="1">
    <citation type="submission" date="2023-03" db="EMBL/GenBank/DDBJ databases">
        <title>Bacillus Genome Sequencing.</title>
        <authorList>
            <person name="Dunlap C."/>
        </authorList>
    </citation>
    <scope>NUCLEOTIDE SEQUENCE [LARGE SCALE GENOMIC DNA]</scope>
    <source>
        <strain evidence="1 2">B-4107</strain>
    </source>
</reference>
<dbReference type="RefSeq" id="WP_328238488.1">
    <property type="nucleotide sequence ID" value="NZ_JAROAS010000042.1"/>
</dbReference>
<evidence type="ECO:0000313" key="1">
    <source>
        <dbReference type="EMBL" id="MED4129826.1"/>
    </source>
</evidence>
<accession>A0ABU6NPD9</accession>
<gene>
    <name evidence="1" type="ORF">P5F74_16950</name>
</gene>
<evidence type="ECO:0000313" key="2">
    <source>
        <dbReference type="Proteomes" id="UP001341820"/>
    </source>
</evidence>
<dbReference type="EMBL" id="JAROAS010000042">
    <property type="protein sequence ID" value="MED4129826.1"/>
    <property type="molecule type" value="Genomic_DNA"/>
</dbReference>
<protein>
    <submittedName>
        <fullName evidence="1">Uncharacterized protein</fullName>
    </submittedName>
</protein>
<sequence>MAVNAGWAAIDGYRAYKAGKGWKGVAKAAAKGAIGGRYVKGAKAAYRGAKSSKQYSQLKEHYRQAQKYGKGGQEIIRKEIVMSQ</sequence>
<name>A0ABU6NPD9_9BACI</name>
<proteinExistence type="predicted"/>